<dbReference type="AlphaFoldDB" id="A0AAU9W7E1"/>
<evidence type="ECO:0000313" key="2">
    <source>
        <dbReference type="Proteomes" id="UP001159428"/>
    </source>
</evidence>
<evidence type="ECO:0000313" key="1">
    <source>
        <dbReference type="EMBL" id="CAH3046002.1"/>
    </source>
</evidence>
<evidence type="ECO:0008006" key="3">
    <source>
        <dbReference type="Google" id="ProtNLM"/>
    </source>
</evidence>
<proteinExistence type="predicted"/>
<accession>A0AAU9W7E1</accession>
<dbReference type="EMBL" id="CALNXJ010000008">
    <property type="protein sequence ID" value="CAH3046002.1"/>
    <property type="molecule type" value="Genomic_DNA"/>
</dbReference>
<organism evidence="1 2">
    <name type="scientific">Pocillopora meandrina</name>
    <dbReference type="NCBI Taxonomy" id="46732"/>
    <lineage>
        <taxon>Eukaryota</taxon>
        <taxon>Metazoa</taxon>
        <taxon>Cnidaria</taxon>
        <taxon>Anthozoa</taxon>
        <taxon>Hexacorallia</taxon>
        <taxon>Scleractinia</taxon>
        <taxon>Astrocoeniina</taxon>
        <taxon>Pocilloporidae</taxon>
        <taxon>Pocillopora</taxon>
    </lineage>
</organism>
<protein>
    <recommendedName>
        <fullName evidence="3">Senescence domain-containing protein</fullName>
    </recommendedName>
</protein>
<comment type="caution">
    <text evidence="1">The sequence shown here is derived from an EMBL/GenBank/DDBJ whole genome shotgun (WGS) entry which is preliminary data.</text>
</comment>
<keyword evidence="2" id="KW-1185">Reference proteome</keyword>
<reference evidence="1 2" key="1">
    <citation type="submission" date="2022-05" db="EMBL/GenBank/DDBJ databases">
        <authorList>
            <consortium name="Genoscope - CEA"/>
            <person name="William W."/>
        </authorList>
    </citation>
    <scope>NUCLEOTIDE SEQUENCE [LARGE SCALE GENOMIC DNA]</scope>
</reference>
<gene>
    <name evidence="1" type="ORF">PMEA_00033037</name>
</gene>
<sequence length="256" mass="27384">MEDESWIEYGSKLTGEIAAKLFLNSVKPGLGSVVDFARAARDCRDGNYAGAGVNAVSGVLEIGTPGTSSAWKGFAQESGKKALIRAAKEKAKTDGKKLVGKQVAKSLAEGGIEQTVNEVFSANTKATLNNMAKSTGLSLISSGGRDVGKTVFEDTSQYLAESALEHILEGGVKKSVQNFPCEGMKEAAKRAIEEKYLEYCVVKRSLEFGGSVSKGMINHSFNAPSHAFKREPGNTLSNYASDEAEIVEYLEIDRLQ</sequence>
<dbReference type="Proteomes" id="UP001159428">
    <property type="component" value="Unassembled WGS sequence"/>
</dbReference>
<name>A0AAU9W7E1_9CNID</name>